<gene>
    <name evidence="8" type="ORF">EPK99_09795</name>
</gene>
<dbReference type="InterPro" id="IPR003660">
    <property type="entry name" value="HAMP_dom"/>
</dbReference>
<name>A0A444LIL1_9HYPH</name>
<keyword evidence="2" id="KW-0145">Chemotaxis</keyword>
<dbReference type="PANTHER" id="PTHR43531">
    <property type="entry name" value="PROTEIN ICFG"/>
    <property type="match status" value="1"/>
</dbReference>
<dbReference type="CDD" id="cd11386">
    <property type="entry name" value="MCP_signal"/>
    <property type="match status" value="1"/>
</dbReference>
<sequence>MVFKDISISKKIGLVVVVMGLSSLIIAGICGSGLYGLQKAMTTVGAQEEIAREAMDLRVDIIAISRMTYQLAAEPAKAKDFRAETDKRSTEMLARLPKIESTADATEKQQLATIRTALYSYFTAIHAMVDTAEKNGADPAAISASLKKALDAQKVVTDTVKVYSTYSGNALAAARAQALSSSSTAMMVAALSAIAFIVLGAVISTIVARRGIVGPIRSLTHAMSRLAQGEMDTISVDTSRKDEIGEMAGAVEVFRSNALAMRELKAQEAVLHERSSDLQTSISEVVAAAVAGNFSGRISKDYENKDLNRFAAGVNELVSSVDNAINEMRRVIAALADCDLTQSMNGQFQGAFAELQSNVNHTMVQLRATMNNIRGSAGTINNNSAELSSAANDLSKRTEQQAAALEETAAALDEITATVRAASSRATEARDMVHETKQSAAKSGQIVRSAVTAMSRIEDSSTKISQIIGVIDEIAFQTNLLALNAGVEAARAGEAGRGFAVVAQEVRELAQRSANAAKEIKTLISASASEVEGGVSLVRSTGDALVEIESLVNRVNEHVESIATAAREQATALAEINSSVNHMDQMTQKNAAMVEETTAASETLADESRHLETVLQAFKLGSGADLASVAQRMRNAA</sequence>
<dbReference type="Pfam" id="PF00015">
    <property type="entry name" value="MCPsignal"/>
    <property type="match status" value="1"/>
</dbReference>
<dbReference type="SMART" id="SM00304">
    <property type="entry name" value="HAMP"/>
    <property type="match status" value="2"/>
</dbReference>
<dbReference type="Pfam" id="PF00672">
    <property type="entry name" value="HAMP"/>
    <property type="match status" value="1"/>
</dbReference>
<dbReference type="GO" id="GO:0007165">
    <property type="term" value="P:signal transduction"/>
    <property type="evidence" value="ECO:0007669"/>
    <property type="project" value="UniProtKB-KW"/>
</dbReference>
<evidence type="ECO:0000256" key="4">
    <source>
        <dbReference type="PROSITE-ProRule" id="PRU00284"/>
    </source>
</evidence>
<feature type="domain" description="HAMP" evidence="7">
    <location>
        <begin position="319"/>
        <end position="371"/>
    </location>
</feature>
<dbReference type="InterPro" id="IPR051310">
    <property type="entry name" value="MCP_chemotaxis"/>
</dbReference>
<evidence type="ECO:0000259" key="6">
    <source>
        <dbReference type="PROSITE" id="PS50111"/>
    </source>
</evidence>
<keyword evidence="4" id="KW-0807">Transducer</keyword>
<evidence type="ECO:0000259" key="7">
    <source>
        <dbReference type="PROSITE" id="PS50885"/>
    </source>
</evidence>
<feature type="transmembrane region" description="Helical" evidence="5">
    <location>
        <begin position="12"/>
        <end position="37"/>
    </location>
</feature>
<dbReference type="RefSeq" id="WP_128442837.1">
    <property type="nucleotide sequence ID" value="NZ_SBIP01000002.1"/>
</dbReference>
<dbReference type="PANTHER" id="PTHR43531:SF11">
    <property type="entry name" value="METHYL-ACCEPTING CHEMOTAXIS PROTEIN 3"/>
    <property type="match status" value="1"/>
</dbReference>
<dbReference type="GO" id="GO:0016020">
    <property type="term" value="C:membrane"/>
    <property type="evidence" value="ECO:0007669"/>
    <property type="project" value="UniProtKB-SubCell"/>
</dbReference>
<dbReference type="Pfam" id="PF18947">
    <property type="entry name" value="HAMP_2"/>
    <property type="match status" value="1"/>
</dbReference>
<evidence type="ECO:0000256" key="1">
    <source>
        <dbReference type="ARBA" id="ARBA00004370"/>
    </source>
</evidence>
<keyword evidence="9" id="KW-1185">Reference proteome</keyword>
<evidence type="ECO:0000256" key="2">
    <source>
        <dbReference type="ARBA" id="ARBA00022500"/>
    </source>
</evidence>
<dbReference type="EMBL" id="SBIP01000002">
    <property type="protein sequence ID" value="RWX78861.1"/>
    <property type="molecule type" value="Genomic_DNA"/>
</dbReference>
<dbReference type="FunFam" id="1.10.287.950:FF:000001">
    <property type="entry name" value="Methyl-accepting chemotaxis sensory transducer"/>
    <property type="match status" value="1"/>
</dbReference>
<organism evidence="8 9">
    <name type="scientific">Neorhizobium lilium</name>
    <dbReference type="NCBI Taxonomy" id="2503024"/>
    <lineage>
        <taxon>Bacteria</taxon>
        <taxon>Pseudomonadati</taxon>
        <taxon>Pseudomonadota</taxon>
        <taxon>Alphaproteobacteria</taxon>
        <taxon>Hyphomicrobiales</taxon>
        <taxon>Rhizobiaceae</taxon>
        <taxon>Rhizobium/Agrobacterium group</taxon>
        <taxon>Neorhizobium</taxon>
    </lineage>
</organism>
<dbReference type="Proteomes" id="UP000287687">
    <property type="component" value="Unassembled WGS sequence"/>
</dbReference>
<reference evidence="8 9" key="1">
    <citation type="submission" date="2019-01" db="EMBL/GenBank/DDBJ databases">
        <title>The draft genome of Rhizobium sp. 24NR.</title>
        <authorList>
            <person name="Liu L."/>
            <person name="Liang L."/>
            <person name="Shi S."/>
            <person name="Xu L."/>
            <person name="Wang X."/>
            <person name="Li L."/>
            <person name="Zhang X."/>
        </authorList>
    </citation>
    <scope>NUCLEOTIDE SEQUENCE [LARGE SCALE GENOMIC DNA]</scope>
    <source>
        <strain evidence="8 9">24NR</strain>
    </source>
</reference>
<comment type="similarity">
    <text evidence="3">Belongs to the methyl-accepting chemotaxis (MCP) protein family.</text>
</comment>
<feature type="domain" description="Methyl-accepting transducer" evidence="6">
    <location>
        <begin position="376"/>
        <end position="605"/>
    </location>
</feature>
<dbReference type="PROSITE" id="PS50885">
    <property type="entry name" value="HAMP"/>
    <property type="match status" value="2"/>
</dbReference>
<evidence type="ECO:0000256" key="3">
    <source>
        <dbReference type="ARBA" id="ARBA00029447"/>
    </source>
</evidence>
<keyword evidence="5" id="KW-0472">Membrane</keyword>
<dbReference type="SMART" id="SM00283">
    <property type="entry name" value="MA"/>
    <property type="match status" value="1"/>
</dbReference>
<evidence type="ECO:0000256" key="5">
    <source>
        <dbReference type="SAM" id="Phobius"/>
    </source>
</evidence>
<dbReference type="CDD" id="cd06225">
    <property type="entry name" value="HAMP"/>
    <property type="match status" value="1"/>
</dbReference>
<evidence type="ECO:0000313" key="9">
    <source>
        <dbReference type="Proteomes" id="UP000287687"/>
    </source>
</evidence>
<dbReference type="SUPFAM" id="SSF158472">
    <property type="entry name" value="HAMP domain-like"/>
    <property type="match status" value="1"/>
</dbReference>
<evidence type="ECO:0000313" key="8">
    <source>
        <dbReference type="EMBL" id="RWX78861.1"/>
    </source>
</evidence>
<dbReference type="Gene3D" id="6.10.340.10">
    <property type="match status" value="1"/>
</dbReference>
<feature type="domain" description="HAMP" evidence="7">
    <location>
        <begin position="210"/>
        <end position="263"/>
    </location>
</feature>
<comment type="subcellular location">
    <subcellularLocation>
        <location evidence="1">Membrane</location>
    </subcellularLocation>
</comment>
<accession>A0A444LIL1</accession>
<feature type="transmembrane region" description="Helical" evidence="5">
    <location>
        <begin position="185"/>
        <end position="208"/>
    </location>
</feature>
<keyword evidence="5" id="KW-1133">Transmembrane helix</keyword>
<dbReference type="InterPro" id="IPR004089">
    <property type="entry name" value="MCPsignal_dom"/>
</dbReference>
<dbReference type="GO" id="GO:0006935">
    <property type="term" value="P:chemotaxis"/>
    <property type="evidence" value="ECO:0007669"/>
    <property type="project" value="UniProtKB-KW"/>
</dbReference>
<protein>
    <submittedName>
        <fullName evidence="8">Methyl-accepting chemotaxis protein</fullName>
    </submittedName>
</protein>
<dbReference type="AlphaFoldDB" id="A0A444LIL1"/>
<dbReference type="Gene3D" id="1.10.287.950">
    <property type="entry name" value="Methyl-accepting chemotaxis protein"/>
    <property type="match status" value="1"/>
</dbReference>
<proteinExistence type="inferred from homology"/>
<dbReference type="OrthoDB" id="3378718at2"/>
<keyword evidence="5" id="KW-0812">Transmembrane</keyword>
<comment type="caution">
    <text evidence="8">The sequence shown here is derived from an EMBL/GenBank/DDBJ whole genome shotgun (WGS) entry which is preliminary data.</text>
</comment>
<dbReference type="SUPFAM" id="SSF58104">
    <property type="entry name" value="Methyl-accepting chemotaxis protein (MCP) signaling domain"/>
    <property type="match status" value="1"/>
</dbReference>
<dbReference type="PROSITE" id="PS50111">
    <property type="entry name" value="CHEMOTAXIS_TRANSDUC_2"/>
    <property type="match status" value="1"/>
</dbReference>